<dbReference type="InterPro" id="IPR045180">
    <property type="entry name" value="La_dom_prot"/>
</dbReference>
<dbReference type="Gene3D" id="1.10.10.10">
    <property type="entry name" value="Winged helix-like DNA-binding domain superfamily/Winged helix DNA-binding domain"/>
    <property type="match status" value="1"/>
</dbReference>
<protein>
    <submittedName>
        <fullName evidence="5">La-related protein 1C-like</fullName>
    </submittedName>
</protein>
<comment type="caution">
    <text evidence="5">The sequence shown here is derived from an EMBL/GenBank/DDBJ whole genome shotgun (WGS) entry which is preliminary data.</text>
</comment>
<sequence>MAANINTANFNTSAAVTAVNHSPSSPNQSHPVTNPVSSQRNQVVRGELETIAAVPLSSLSYSSSSPSTAMIEPTVTTMGEEEGAEHGNVGPNGNAAKRPAWNKPSNLTSESESESVMGARAWPPLPQSARAPSKSPSDSSRASSDGSYSPFVPGSQGSRPASSSSSSQKQVRNNANFNSNSTANHTMPARQRSMKQNSNISASNGGLAQPPPQGPMVEAPLNSPSRDHIQRTGFLPYSGVPDQQHPRNSFRHRNNGPHPRGNGSHHLNYRGRRNQDHGNQDWNGRNFISRDGHMMPRVAPRFMRHPPPPPLPANTGPLFAPPHVRPFGTPFGFPEFSSQFYLVPAPYPESFRGVPFIQPMPPMFPPPQEPQDHQLHAKIVNQIDYYFSNENLIKDTYLRQNMDDQGWVPIKLIAGFRKVSLLTANIQLIVDALQNSTVVEVQGDKVRKRMDWMRWIMLPSFQFPTKSGQDMLVAGGQDMLVAGVQNISLDQGTANNQTG</sequence>
<dbReference type="AlphaFoldDB" id="A0A5B6W249"/>
<feature type="compositionally biased region" description="Polar residues" evidence="3">
    <location>
        <begin position="194"/>
        <end position="206"/>
    </location>
</feature>
<dbReference type="InterPro" id="IPR036388">
    <property type="entry name" value="WH-like_DNA-bd_sf"/>
</dbReference>
<dbReference type="SMART" id="SM00715">
    <property type="entry name" value="LA"/>
    <property type="match status" value="1"/>
</dbReference>
<keyword evidence="6" id="KW-1185">Reference proteome</keyword>
<keyword evidence="1 2" id="KW-0694">RNA-binding</keyword>
<dbReference type="PANTHER" id="PTHR22792">
    <property type="entry name" value="LUPUS LA PROTEIN-RELATED"/>
    <property type="match status" value="1"/>
</dbReference>
<dbReference type="PROSITE" id="PS50961">
    <property type="entry name" value="HTH_LA"/>
    <property type="match status" value="1"/>
</dbReference>
<evidence type="ECO:0000256" key="1">
    <source>
        <dbReference type="ARBA" id="ARBA00022884"/>
    </source>
</evidence>
<evidence type="ECO:0000259" key="4">
    <source>
        <dbReference type="PROSITE" id="PS50961"/>
    </source>
</evidence>
<evidence type="ECO:0000313" key="5">
    <source>
        <dbReference type="EMBL" id="KAA3475680.1"/>
    </source>
</evidence>
<evidence type="ECO:0000256" key="2">
    <source>
        <dbReference type="PROSITE-ProRule" id="PRU00332"/>
    </source>
</evidence>
<gene>
    <name evidence="5" type="ORF">EPI10_025831</name>
</gene>
<dbReference type="Proteomes" id="UP000325315">
    <property type="component" value="Unassembled WGS sequence"/>
</dbReference>
<feature type="domain" description="HTH La-type RNA-binding" evidence="4">
    <location>
        <begin position="369"/>
        <end position="458"/>
    </location>
</feature>
<organism evidence="5 6">
    <name type="scientific">Gossypium australe</name>
    <dbReference type="NCBI Taxonomy" id="47621"/>
    <lineage>
        <taxon>Eukaryota</taxon>
        <taxon>Viridiplantae</taxon>
        <taxon>Streptophyta</taxon>
        <taxon>Embryophyta</taxon>
        <taxon>Tracheophyta</taxon>
        <taxon>Spermatophyta</taxon>
        <taxon>Magnoliopsida</taxon>
        <taxon>eudicotyledons</taxon>
        <taxon>Gunneridae</taxon>
        <taxon>Pentapetalae</taxon>
        <taxon>rosids</taxon>
        <taxon>malvids</taxon>
        <taxon>Malvales</taxon>
        <taxon>Malvaceae</taxon>
        <taxon>Malvoideae</taxon>
        <taxon>Gossypium</taxon>
    </lineage>
</organism>
<dbReference type="InterPro" id="IPR006630">
    <property type="entry name" value="La_HTH"/>
</dbReference>
<dbReference type="GO" id="GO:0003723">
    <property type="term" value="F:RNA binding"/>
    <property type="evidence" value="ECO:0007669"/>
    <property type="project" value="UniProtKB-UniRule"/>
</dbReference>
<feature type="region of interest" description="Disordered" evidence="3">
    <location>
        <begin position="59"/>
        <end position="290"/>
    </location>
</feature>
<dbReference type="CDD" id="cd07323">
    <property type="entry name" value="LAM"/>
    <property type="match status" value="1"/>
</dbReference>
<accession>A0A5B6W249</accession>
<dbReference type="OrthoDB" id="340227at2759"/>
<feature type="compositionally biased region" description="Low complexity" evidence="3">
    <location>
        <begin position="128"/>
        <end position="184"/>
    </location>
</feature>
<feature type="compositionally biased region" description="Polar residues" evidence="3">
    <location>
        <begin position="1"/>
        <end position="15"/>
    </location>
</feature>
<feature type="region of interest" description="Disordered" evidence="3">
    <location>
        <begin position="1"/>
        <end position="41"/>
    </location>
</feature>
<name>A0A5B6W249_9ROSI</name>
<reference evidence="6" key="1">
    <citation type="journal article" date="2019" name="Plant Biotechnol. J.">
        <title>Genome sequencing of the Australian wild diploid species Gossypium australe highlights disease resistance and delayed gland morphogenesis.</title>
        <authorList>
            <person name="Cai Y."/>
            <person name="Cai X."/>
            <person name="Wang Q."/>
            <person name="Wang P."/>
            <person name="Zhang Y."/>
            <person name="Cai C."/>
            <person name="Xu Y."/>
            <person name="Wang K."/>
            <person name="Zhou Z."/>
            <person name="Wang C."/>
            <person name="Geng S."/>
            <person name="Li B."/>
            <person name="Dong Q."/>
            <person name="Hou Y."/>
            <person name="Wang H."/>
            <person name="Ai P."/>
            <person name="Liu Z."/>
            <person name="Yi F."/>
            <person name="Sun M."/>
            <person name="An G."/>
            <person name="Cheng J."/>
            <person name="Zhang Y."/>
            <person name="Shi Q."/>
            <person name="Xie Y."/>
            <person name="Shi X."/>
            <person name="Chang Y."/>
            <person name="Huang F."/>
            <person name="Chen Y."/>
            <person name="Hong S."/>
            <person name="Mi L."/>
            <person name="Sun Q."/>
            <person name="Zhang L."/>
            <person name="Zhou B."/>
            <person name="Peng R."/>
            <person name="Zhang X."/>
            <person name="Liu F."/>
        </authorList>
    </citation>
    <scope>NUCLEOTIDE SEQUENCE [LARGE SCALE GENOMIC DNA]</scope>
    <source>
        <strain evidence="6">cv. PA1801</strain>
    </source>
</reference>
<dbReference type="EMBL" id="SMMG02000005">
    <property type="protein sequence ID" value="KAA3475680.1"/>
    <property type="molecule type" value="Genomic_DNA"/>
</dbReference>
<dbReference type="PANTHER" id="PTHR22792:SF132">
    <property type="entry name" value="LA-RELATED PROTEIN 1"/>
    <property type="match status" value="1"/>
</dbReference>
<dbReference type="FunFam" id="1.10.10.10:FF:000131">
    <property type="entry name" value="la-related protein 1B isoform X2"/>
    <property type="match status" value="1"/>
</dbReference>
<dbReference type="Pfam" id="PF05383">
    <property type="entry name" value="La"/>
    <property type="match status" value="1"/>
</dbReference>
<dbReference type="SUPFAM" id="SSF46785">
    <property type="entry name" value="Winged helix' DNA-binding domain"/>
    <property type="match status" value="1"/>
</dbReference>
<proteinExistence type="predicted"/>
<evidence type="ECO:0000256" key="3">
    <source>
        <dbReference type="SAM" id="MobiDB-lite"/>
    </source>
</evidence>
<evidence type="ECO:0000313" key="6">
    <source>
        <dbReference type="Proteomes" id="UP000325315"/>
    </source>
</evidence>
<dbReference type="GO" id="GO:0005737">
    <property type="term" value="C:cytoplasm"/>
    <property type="evidence" value="ECO:0007669"/>
    <property type="project" value="UniProtKB-ARBA"/>
</dbReference>
<feature type="compositionally biased region" description="Low complexity" evidence="3">
    <location>
        <begin position="20"/>
        <end position="31"/>
    </location>
</feature>
<dbReference type="InterPro" id="IPR036390">
    <property type="entry name" value="WH_DNA-bd_sf"/>
</dbReference>
<feature type="compositionally biased region" description="Polar residues" evidence="3">
    <location>
        <begin position="32"/>
        <end position="41"/>
    </location>
</feature>